<dbReference type="Pfam" id="PF00662">
    <property type="entry name" value="Proton_antipo_N"/>
    <property type="match status" value="1"/>
</dbReference>
<dbReference type="PANTHER" id="PTHR42829:SF2">
    <property type="entry name" value="NADH-UBIQUINONE OXIDOREDUCTASE CHAIN 5"/>
    <property type="match status" value="1"/>
</dbReference>
<dbReference type="GO" id="GO:0012505">
    <property type="term" value="C:endomembrane system"/>
    <property type="evidence" value="ECO:0007669"/>
    <property type="project" value="UniProtKB-SubCell"/>
</dbReference>
<sequence length="622" mass="71430">MAFLLQFFILLPILGFLVILLIPEKKEILISWTCFGFVGLHFILAIGFIADWLFNGHPELNLKDIVLLHAADYEFLIDFYFDGITAVYLLVGSILTFLVTVYSRYYLHREDGYKRFFTTILFFYMGYNITIFSGNFETLFIGWEILGISSFLLIAFYRNKYLPVKNAVKVFSVYRIGDVGLLLAMWMSHHLWHENVTFIELGDYARVHEHLQTHSLIGVFISLMILASASAKSAQLPFSSWLPRAMEGPTPSSAIFYGSLAVHLGVFLLLRTFPFWEQQTSVRILIAVIGLTTTIVASGIARVQSSIKAQIAYASIAQIGLMFIEVAAGLESLALFHFAGNAFLRTYQLLVSPSVVSYLIREQFYTFYKTQRSVEDFIPKKLAYTFYMLGIKEWNLDSMMYRYLWNPVKWLGNRLNFFTLNRLLFVFVPFYLIGLFCLYNREIIPESISAYLPVTFSFTALVLVMKSFTKRKRARVAWLLTIMNHFFVVLAISFNETFNYSQGLLYLSGVFVAGVTGFVCLSRLKFIEKSINLQQFHGYSKKHPKLAFVFLLACLGVSGFPITPTFIGEDLMFSHIHENQAILALFTSLSFIIDGLAIIRIYARIFLGPYEKSMYEMAYRSY</sequence>
<dbReference type="PRINTS" id="PR01434">
    <property type="entry name" value="NADHDHGNASE5"/>
</dbReference>
<feature type="transmembrane region" description="Helical" evidence="6">
    <location>
        <begin position="29"/>
        <end position="54"/>
    </location>
</feature>
<dbReference type="GO" id="GO:0003954">
    <property type="term" value="F:NADH dehydrogenase activity"/>
    <property type="evidence" value="ECO:0007669"/>
    <property type="project" value="TreeGrafter"/>
</dbReference>
<dbReference type="Proteomes" id="UP000232883">
    <property type="component" value="Chromosome"/>
</dbReference>
<evidence type="ECO:0000259" key="8">
    <source>
        <dbReference type="Pfam" id="PF00662"/>
    </source>
</evidence>
<feature type="domain" description="NADH-Ubiquinone oxidoreductase (complex I) chain 5 N-terminal" evidence="8">
    <location>
        <begin position="69"/>
        <end position="117"/>
    </location>
</feature>
<feature type="transmembrane region" description="Helical" evidence="6">
    <location>
        <begin position="423"/>
        <end position="441"/>
    </location>
</feature>
<dbReference type="GO" id="GO:0016020">
    <property type="term" value="C:membrane"/>
    <property type="evidence" value="ECO:0007669"/>
    <property type="project" value="UniProtKB-SubCell"/>
</dbReference>
<dbReference type="RefSeq" id="WP_100989761.1">
    <property type="nucleotide sequence ID" value="NZ_CP025096.1"/>
</dbReference>
<evidence type="ECO:0000256" key="6">
    <source>
        <dbReference type="SAM" id="Phobius"/>
    </source>
</evidence>
<evidence type="ECO:0000256" key="3">
    <source>
        <dbReference type="ARBA" id="ARBA00022989"/>
    </source>
</evidence>
<feature type="transmembrane region" description="Helical" evidence="6">
    <location>
        <begin position="212"/>
        <end position="231"/>
    </location>
</feature>
<organism evidence="9 10">
    <name type="scientific">Spirosoma pollinicola</name>
    <dbReference type="NCBI Taxonomy" id="2057025"/>
    <lineage>
        <taxon>Bacteria</taxon>
        <taxon>Pseudomonadati</taxon>
        <taxon>Bacteroidota</taxon>
        <taxon>Cytophagia</taxon>
        <taxon>Cytophagales</taxon>
        <taxon>Cytophagaceae</taxon>
        <taxon>Spirosoma</taxon>
    </lineage>
</organism>
<feature type="transmembrane region" description="Helical" evidence="6">
    <location>
        <begin position="506"/>
        <end position="526"/>
    </location>
</feature>
<dbReference type="InterPro" id="IPR003945">
    <property type="entry name" value="NU5C-like"/>
</dbReference>
<evidence type="ECO:0000313" key="9">
    <source>
        <dbReference type="EMBL" id="AUD03694.1"/>
    </source>
</evidence>
<accession>A0A2K8Z1K1</accession>
<evidence type="ECO:0000256" key="1">
    <source>
        <dbReference type="ARBA" id="ARBA00004127"/>
    </source>
</evidence>
<dbReference type="GO" id="GO:0042773">
    <property type="term" value="P:ATP synthesis coupled electron transport"/>
    <property type="evidence" value="ECO:0007669"/>
    <property type="project" value="InterPro"/>
</dbReference>
<dbReference type="OrthoDB" id="9807568at2"/>
<keyword evidence="4 6" id="KW-0472">Membrane</keyword>
<feature type="transmembrane region" description="Helical" evidence="6">
    <location>
        <begin position="546"/>
        <end position="568"/>
    </location>
</feature>
<reference evidence="9 10" key="1">
    <citation type="submission" date="2017-11" db="EMBL/GenBank/DDBJ databases">
        <title>Taxonomic description and genome sequences of Spirosoma HA7 sp. nov., isolated from pollen microhabitat of Corylus avellana.</title>
        <authorList>
            <person name="Ambika Manirajan B."/>
            <person name="Suarez C."/>
            <person name="Ratering S."/>
            <person name="Geissler-Plaum R."/>
            <person name="Cardinale M."/>
            <person name="Sylvia S."/>
        </authorList>
    </citation>
    <scope>NUCLEOTIDE SEQUENCE [LARGE SCALE GENOMIC DNA]</scope>
    <source>
        <strain evidence="9 10">HA7</strain>
    </source>
</reference>
<feature type="transmembrane region" description="Helical" evidence="6">
    <location>
        <begin position="313"/>
        <end position="336"/>
    </location>
</feature>
<feature type="transmembrane region" description="Helical" evidence="6">
    <location>
        <begin position="282"/>
        <end position="301"/>
    </location>
</feature>
<proteinExistence type="predicted"/>
<evidence type="ECO:0000256" key="5">
    <source>
        <dbReference type="RuleBase" id="RU000320"/>
    </source>
</evidence>
<dbReference type="Pfam" id="PF00361">
    <property type="entry name" value="Proton_antipo_M"/>
    <property type="match status" value="2"/>
</dbReference>
<dbReference type="PANTHER" id="PTHR42829">
    <property type="entry name" value="NADH-UBIQUINONE OXIDOREDUCTASE CHAIN 5"/>
    <property type="match status" value="1"/>
</dbReference>
<dbReference type="EMBL" id="CP025096">
    <property type="protein sequence ID" value="AUD03694.1"/>
    <property type="molecule type" value="Genomic_DNA"/>
</dbReference>
<feature type="transmembrane region" description="Helical" evidence="6">
    <location>
        <begin position="476"/>
        <end position="494"/>
    </location>
</feature>
<evidence type="ECO:0000256" key="4">
    <source>
        <dbReference type="ARBA" id="ARBA00023136"/>
    </source>
</evidence>
<evidence type="ECO:0000256" key="2">
    <source>
        <dbReference type="ARBA" id="ARBA00022692"/>
    </source>
</evidence>
<dbReference type="InterPro" id="IPR001750">
    <property type="entry name" value="ND/Mrp_TM"/>
</dbReference>
<gene>
    <name evidence="9" type="ORF">CWM47_18780</name>
</gene>
<feature type="transmembrane region" description="Helical" evidence="6">
    <location>
        <begin position="580"/>
        <end position="603"/>
    </location>
</feature>
<evidence type="ECO:0000259" key="7">
    <source>
        <dbReference type="Pfam" id="PF00361"/>
    </source>
</evidence>
<evidence type="ECO:0000313" key="10">
    <source>
        <dbReference type="Proteomes" id="UP000232883"/>
    </source>
</evidence>
<keyword evidence="10" id="KW-1185">Reference proteome</keyword>
<dbReference type="GO" id="GO:0008137">
    <property type="term" value="F:NADH dehydrogenase (ubiquinone) activity"/>
    <property type="evidence" value="ECO:0007669"/>
    <property type="project" value="InterPro"/>
</dbReference>
<name>A0A2K8Z1K1_9BACT</name>
<feature type="transmembrane region" description="Helical" evidence="6">
    <location>
        <begin position="116"/>
        <end position="134"/>
    </location>
</feature>
<comment type="subcellular location">
    <subcellularLocation>
        <location evidence="1">Endomembrane system</location>
        <topology evidence="1">Multi-pass membrane protein</topology>
    </subcellularLocation>
    <subcellularLocation>
        <location evidence="5">Membrane</location>
        <topology evidence="5">Multi-pass membrane protein</topology>
    </subcellularLocation>
</comment>
<dbReference type="GO" id="GO:0015990">
    <property type="term" value="P:electron transport coupled proton transport"/>
    <property type="evidence" value="ECO:0007669"/>
    <property type="project" value="TreeGrafter"/>
</dbReference>
<dbReference type="AlphaFoldDB" id="A0A2K8Z1K1"/>
<feature type="transmembrane region" description="Helical" evidence="6">
    <location>
        <begin position="6"/>
        <end position="22"/>
    </location>
</feature>
<protein>
    <recommendedName>
        <fullName evidence="11">NADH-quinone oxidoreductase subunit L</fullName>
    </recommendedName>
</protein>
<feature type="transmembrane region" description="Helical" evidence="6">
    <location>
        <begin position="140"/>
        <end position="158"/>
    </location>
</feature>
<keyword evidence="3 6" id="KW-1133">Transmembrane helix</keyword>
<evidence type="ECO:0008006" key="11">
    <source>
        <dbReference type="Google" id="ProtNLM"/>
    </source>
</evidence>
<dbReference type="InterPro" id="IPR001516">
    <property type="entry name" value="Proton_antipo_N"/>
</dbReference>
<feature type="transmembrane region" description="Helical" evidence="6">
    <location>
        <begin position="86"/>
        <end position="107"/>
    </location>
</feature>
<feature type="transmembrane region" description="Helical" evidence="6">
    <location>
        <begin position="447"/>
        <end position="464"/>
    </location>
</feature>
<feature type="domain" description="NADH:quinone oxidoreductase/Mrp antiporter transmembrane" evidence="7">
    <location>
        <begin position="485"/>
        <end position="588"/>
    </location>
</feature>
<feature type="transmembrane region" description="Helical" evidence="6">
    <location>
        <begin position="252"/>
        <end position="270"/>
    </location>
</feature>
<feature type="domain" description="NADH:quinone oxidoreductase/Mrp antiporter transmembrane" evidence="7">
    <location>
        <begin position="134"/>
        <end position="355"/>
    </location>
</feature>
<dbReference type="KEGG" id="spir:CWM47_18780"/>
<keyword evidence="2 5" id="KW-0812">Transmembrane</keyword>